<keyword evidence="2" id="KW-0812">Transmembrane</keyword>
<feature type="transmembrane region" description="Helical" evidence="2">
    <location>
        <begin position="20"/>
        <end position="42"/>
    </location>
</feature>
<proteinExistence type="predicted"/>
<dbReference type="Proteomes" id="UP000235371">
    <property type="component" value="Unassembled WGS sequence"/>
</dbReference>
<evidence type="ECO:0000256" key="2">
    <source>
        <dbReference type="SAM" id="Phobius"/>
    </source>
</evidence>
<sequence>MKMMGFVPRDFHDVPLKETKAGTIASIVLSLASMGALSVCLTRRVQNVRDWSRLPLVCWLVLIIYVDSICFVAGTAVLSNGFGVDSSHKICEQALLLCLSCYVTTKVLLYYFLVERAYIIRRSSKPRFKDKLYLFNSCGMLIPYCVVIALNFYFRFANYENGSCRIGMKRVAMIPLIAFDVLVNLSTPTRTIETLSRRTRMDMLDVLQHRHTVQRPRPSLDNLQRQRLHHLVPKRRANPLNSTHPIPKAPRSPAPSFRDRRLRARAARMAGGNRCHDRRVCERTRRRVGVGQNKYHSSECGHHRDGTY</sequence>
<gene>
    <name evidence="3" type="ORF">K444DRAFT_110101</name>
</gene>
<feature type="compositionally biased region" description="Basic and acidic residues" evidence="1">
    <location>
        <begin position="296"/>
        <end position="308"/>
    </location>
</feature>
<feature type="region of interest" description="Disordered" evidence="1">
    <location>
        <begin position="235"/>
        <end position="259"/>
    </location>
</feature>
<reference evidence="3 4" key="1">
    <citation type="submission" date="2016-04" db="EMBL/GenBank/DDBJ databases">
        <title>A degradative enzymes factory behind the ericoid mycorrhizal symbiosis.</title>
        <authorList>
            <consortium name="DOE Joint Genome Institute"/>
            <person name="Martino E."/>
            <person name="Morin E."/>
            <person name="Grelet G."/>
            <person name="Kuo A."/>
            <person name="Kohler A."/>
            <person name="Daghino S."/>
            <person name="Barry K."/>
            <person name="Choi C."/>
            <person name="Cichocki N."/>
            <person name="Clum A."/>
            <person name="Copeland A."/>
            <person name="Hainaut M."/>
            <person name="Haridas S."/>
            <person name="Labutti K."/>
            <person name="Lindquist E."/>
            <person name="Lipzen A."/>
            <person name="Khouja H.-R."/>
            <person name="Murat C."/>
            <person name="Ohm R."/>
            <person name="Olson A."/>
            <person name="Spatafora J."/>
            <person name="Veneault-Fourrey C."/>
            <person name="Henrissat B."/>
            <person name="Grigoriev I."/>
            <person name="Martin F."/>
            <person name="Perotto S."/>
        </authorList>
    </citation>
    <scope>NUCLEOTIDE SEQUENCE [LARGE SCALE GENOMIC DNA]</scope>
    <source>
        <strain evidence="3 4">E</strain>
    </source>
</reference>
<evidence type="ECO:0000313" key="4">
    <source>
        <dbReference type="Proteomes" id="UP000235371"/>
    </source>
</evidence>
<organism evidence="3 4">
    <name type="scientific">Hyaloscypha bicolor E</name>
    <dbReference type="NCBI Taxonomy" id="1095630"/>
    <lineage>
        <taxon>Eukaryota</taxon>
        <taxon>Fungi</taxon>
        <taxon>Dikarya</taxon>
        <taxon>Ascomycota</taxon>
        <taxon>Pezizomycotina</taxon>
        <taxon>Leotiomycetes</taxon>
        <taxon>Helotiales</taxon>
        <taxon>Hyaloscyphaceae</taxon>
        <taxon>Hyaloscypha</taxon>
        <taxon>Hyaloscypha bicolor</taxon>
    </lineage>
</organism>
<feature type="transmembrane region" description="Helical" evidence="2">
    <location>
        <begin position="133"/>
        <end position="154"/>
    </location>
</feature>
<feature type="region of interest" description="Disordered" evidence="1">
    <location>
        <begin position="289"/>
        <end position="308"/>
    </location>
</feature>
<dbReference type="RefSeq" id="XP_024731555.1">
    <property type="nucleotide sequence ID" value="XM_024870312.1"/>
</dbReference>
<dbReference type="OrthoDB" id="3210850at2759"/>
<keyword evidence="2" id="KW-1133">Transmembrane helix</keyword>
<evidence type="ECO:0000256" key="1">
    <source>
        <dbReference type="SAM" id="MobiDB-lite"/>
    </source>
</evidence>
<keyword evidence="4" id="KW-1185">Reference proteome</keyword>
<accession>A0A2J6SV49</accession>
<feature type="transmembrane region" description="Helical" evidence="2">
    <location>
        <begin position="94"/>
        <end position="113"/>
    </location>
</feature>
<dbReference type="AlphaFoldDB" id="A0A2J6SV49"/>
<dbReference type="PANTHER" id="PTHR38848:SF3">
    <property type="entry name" value="G-PROTEIN COUPLED RECEPTORS FAMILY 3 PROFILE DOMAIN-CONTAINING PROTEIN"/>
    <property type="match status" value="1"/>
</dbReference>
<evidence type="ECO:0000313" key="3">
    <source>
        <dbReference type="EMBL" id="PMD54651.1"/>
    </source>
</evidence>
<protein>
    <submittedName>
        <fullName evidence="3">Uncharacterized protein</fullName>
    </submittedName>
</protein>
<keyword evidence="2" id="KW-0472">Membrane</keyword>
<feature type="transmembrane region" description="Helical" evidence="2">
    <location>
        <begin position="54"/>
        <end position="74"/>
    </location>
</feature>
<dbReference type="InParanoid" id="A0A2J6SV49"/>
<dbReference type="PANTHER" id="PTHR38848">
    <property type="entry name" value="G-PROTEIN COUPLED RECEPTORS FAMILY 3 PROFILE DOMAIN-CONTAINING PROTEIN"/>
    <property type="match status" value="1"/>
</dbReference>
<dbReference type="GeneID" id="36578394"/>
<name>A0A2J6SV49_9HELO</name>
<dbReference type="EMBL" id="KZ613859">
    <property type="protein sequence ID" value="PMD54651.1"/>
    <property type="molecule type" value="Genomic_DNA"/>
</dbReference>